<dbReference type="SUPFAM" id="SSF56281">
    <property type="entry name" value="Metallo-hydrolase/oxidoreductase"/>
    <property type="match status" value="1"/>
</dbReference>
<dbReference type="STRING" id="1790.A5645_23905"/>
<dbReference type="InterPro" id="IPR036873">
    <property type="entry name" value="Rhodanese-like_dom_sf"/>
</dbReference>
<dbReference type="SMART" id="SM00450">
    <property type="entry name" value="RHOD"/>
    <property type="match status" value="1"/>
</dbReference>
<sequence>MEVEVIETSSLGDRSYVVVGDDAVVVIDPQRDIDRVTRLLGERAERITHVLETHLHNDYVTGGLELSRTTGAEYVVPAGDEQLGYPARRVCDGDVIEAGDFSLRVVHTPGHTREHVSYVLTAASAEVVGVFTGGSMLFDTTGRTDLLGADHAHELTVDQYRSVRRLADELPADAAVYPTHGFGSFCSADTAGRDSSTVGEQRRTNPALTKDEETFVEELLAGLSDYPAYYEHMGVINRNGPEAVDLSDPAPVDPAELRRRIEAGEWVVDLRSRTAFAAGHLGGSYGFELSDSFITYLGWLYAWGEPLTLIGDDADQIATARRELVRIGVDDVRGAATGDIQKLAHGSELRSYRVADFGALVSEIRRDDVAVLDVRREDEFLDSHVLKAINIPVHELTRRLDELPDAEIWVHCASGYRASVAASILDKDGRTVVLVDDKFGAAEELGLTEAGRESAGAPSKV</sequence>
<dbReference type="RefSeq" id="WP_065120654.1">
    <property type="nucleotide sequence ID" value="NZ_LZKQ01000117.1"/>
</dbReference>
<dbReference type="GO" id="GO:0046872">
    <property type="term" value="F:metal ion binding"/>
    <property type="evidence" value="ECO:0007669"/>
    <property type="project" value="UniProtKB-KW"/>
</dbReference>
<dbReference type="InterPro" id="IPR001763">
    <property type="entry name" value="Rhodanese-like_dom"/>
</dbReference>
<organism evidence="3 4">
    <name type="scientific">Mycobacterium asiaticum</name>
    <dbReference type="NCBI Taxonomy" id="1790"/>
    <lineage>
        <taxon>Bacteria</taxon>
        <taxon>Bacillati</taxon>
        <taxon>Actinomycetota</taxon>
        <taxon>Actinomycetes</taxon>
        <taxon>Mycobacteriales</taxon>
        <taxon>Mycobacteriaceae</taxon>
        <taxon>Mycobacterium</taxon>
    </lineage>
</organism>
<keyword evidence="1" id="KW-0479">Metal-binding</keyword>
<dbReference type="OrthoDB" id="3196337at2"/>
<dbReference type="Pfam" id="PF00753">
    <property type="entry name" value="Lactamase_B"/>
    <property type="match status" value="1"/>
</dbReference>
<dbReference type="CDD" id="cd07724">
    <property type="entry name" value="POD-like_MBL-fold"/>
    <property type="match status" value="1"/>
</dbReference>
<dbReference type="InterPro" id="IPR001279">
    <property type="entry name" value="Metallo-B-lactamas"/>
</dbReference>
<dbReference type="GO" id="GO:0006749">
    <property type="term" value="P:glutathione metabolic process"/>
    <property type="evidence" value="ECO:0007669"/>
    <property type="project" value="InterPro"/>
</dbReference>
<evidence type="ECO:0000256" key="1">
    <source>
        <dbReference type="ARBA" id="ARBA00022723"/>
    </source>
</evidence>
<dbReference type="GO" id="GO:0070813">
    <property type="term" value="P:hydrogen sulfide metabolic process"/>
    <property type="evidence" value="ECO:0007669"/>
    <property type="project" value="TreeGrafter"/>
</dbReference>
<gene>
    <name evidence="3" type="ORF">A9X01_18000</name>
</gene>
<dbReference type="PROSITE" id="PS50206">
    <property type="entry name" value="RHODANESE_3"/>
    <property type="match status" value="1"/>
</dbReference>
<evidence type="ECO:0000313" key="3">
    <source>
        <dbReference type="EMBL" id="OBI85451.1"/>
    </source>
</evidence>
<protein>
    <submittedName>
        <fullName evidence="3">MBL fold metallo-hydrolase</fullName>
    </submittedName>
</protein>
<dbReference type="eggNOG" id="COG0607">
    <property type="taxonomic scope" value="Bacteria"/>
</dbReference>
<accession>A0A1A3CHY7</accession>
<dbReference type="GO" id="GO:0050313">
    <property type="term" value="F:sulfur dioxygenase activity"/>
    <property type="evidence" value="ECO:0007669"/>
    <property type="project" value="InterPro"/>
</dbReference>
<reference evidence="3 4" key="1">
    <citation type="submission" date="2016-06" db="EMBL/GenBank/DDBJ databases">
        <authorList>
            <person name="Kjaerup R.B."/>
            <person name="Dalgaard T.S."/>
            <person name="Juul-Madsen H.R."/>
        </authorList>
    </citation>
    <scope>NUCLEOTIDE SEQUENCE [LARGE SCALE GENOMIC DNA]</scope>
    <source>
        <strain evidence="3 4">1081914.2</strain>
    </source>
</reference>
<dbReference type="EMBL" id="LZKQ01000117">
    <property type="protein sequence ID" value="OBI85451.1"/>
    <property type="molecule type" value="Genomic_DNA"/>
</dbReference>
<dbReference type="InterPro" id="IPR044528">
    <property type="entry name" value="POD-like_MBL-fold"/>
</dbReference>
<dbReference type="PANTHER" id="PTHR43084">
    <property type="entry name" value="PERSULFIDE DIOXYGENASE ETHE1"/>
    <property type="match status" value="1"/>
</dbReference>
<comment type="caution">
    <text evidence="3">The sequence shown here is derived from an EMBL/GenBank/DDBJ whole genome shotgun (WGS) entry which is preliminary data.</text>
</comment>
<dbReference type="SMART" id="SM00849">
    <property type="entry name" value="Lactamase_B"/>
    <property type="match status" value="1"/>
</dbReference>
<dbReference type="AlphaFoldDB" id="A0A1A3CHY7"/>
<proteinExistence type="predicted"/>
<feature type="domain" description="Rhodanese" evidence="2">
    <location>
        <begin position="365"/>
        <end position="451"/>
    </location>
</feature>
<dbReference type="GO" id="GO:0016787">
    <property type="term" value="F:hydrolase activity"/>
    <property type="evidence" value="ECO:0007669"/>
    <property type="project" value="UniProtKB-KW"/>
</dbReference>
<keyword evidence="3" id="KW-0378">Hydrolase</keyword>
<dbReference type="InterPro" id="IPR051682">
    <property type="entry name" value="Mito_Persulfide_Diox"/>
</dbReference>
<evidence type="ECO:0000313" key="4">
    <source>
        <dbReference type="Proteomes" id="UP000093795"/>
    </source>
</evidence>
<dbReference type="InterPro" id="IPR036866">
    <property type="entry name" value="RibonucZ/Hydroxyglut_hydro"/>
</dbReference>
<dbReference type="Gene3D" id="3.60.15.10">
    <property type="entry name" value="Ribonuclease Z/Hydroxyacylglutathione hydrolase-like"/>
    <property type="match status" value="1"/>
</dbReference>
<dbReference type="Pfam" id="PF00581">
    <property type="entry name" value="Rhodanese"/>
    <property type="match status" value="1"/>
</dbReference>
<name>A0A1A3CHY7_MYCAS</name>
<dbReference type="SUPFAM" id="SSF52821">
    <property type="entry name" value="Rhodanese/Cell cycle control phosphatase"/>
    <property type="match status" value="2"/>
</dbReference>
<evidence type="ECO:0000259" key="2">
    <source>
        <dbReference type="PROSITE" id="PS50206"/>
    </source>
</evidence>
<dbReference type="Gene3D" id="3.40.250.10">
    <property type="entry name" value="Rhodanese-like domain"/>
    <property type="match status" value="2"/>
</dbReference>
<dbReference type="PANTHER" id="PTHR43084:SF1">
    <property type="entry name" value="PERSULFIDE DIOXYGENASE ETHE1, MITOCHONDRIAL"/>
    <property type="match status" value="1"/>
</dbReference>
<dbReference type="eggNOG" id="COG0491">
    <property type="taxonomic scope" value="Bacteria"/>
</dbReference>
<dbReference type="Proteomes" id="UP000093795">
    <property type="component" value="Unassembled WGS sequence"/>
</dbReference>